<dbReference type="InterPro" id="IPR050681">
    <property type="entry name" value="CDF/SLC30A"/>
</dbReference>
<evidence type="ECO:0000256" key="9">
    <source>
        <dbReference type="SAM" id="Phobius"/>
    </source>
</evidence>
<evidence type="ECO:0000256" key="5">
    <source>
        <dbReference type="ARBA" id="ARBA00022906"/>
    </source>
</evidence>
<dbReference type="EMBL" id="JALJOQ010000049">
    <property type="protein sequence ID" value="KAK9804604.1"/>
    <property type="molecule type" value="Genomic_DNA"/>
</dbReference>
<dbReference type="InterPro" id="IPR027470">
    <property type="entry name" value="Cation_efflux_CTD"/>
</dbReference>
<dbReference type="Proteomes" id="UP001465755">
    <property type="component" value="Unassembled WGS sequence"/>
</dbReference>
<dbReference type="PANTHER" id="PTHR11562:SF17">
    <property type="entry name" value="RE54080P-RELATED"/>
    <property type="match status" value="1"/>
</dbReference>
<feature type="transmembrane region" description="Helical" evidence="9">
    <location>
        <begin position="234"/>
        <end position="252"/>
    </location>
</feature>
<evidence type="ECO:0000256" key="3">
    <source>
        <dbReference type="ARBA" id="ARBA00022448"/>
    </source>
</evidence>
<accession>A0AAW1P870</accession>
<dbReference type="InterPro" id="IPR058533">
    <property type="entry name" value="Cation_efflux_TM"/>
</dbReference>
<evidence type="ECO:0000256" key="1">
    <source>
        <dbReference type="ARBA" id="ARBA00004141"/>
    </source>
</evidence>
<feature type="transmembrane region" description="Helical" evidence="9">
    <location>
        <begin position="118"/>
        <end position="142"/>
    </location>
</feature>
<feature type="transmembrane region" description="Helical" evidence="9">
    <location>
        <begin position="88"/>
        <end position="106"/>
    </location>
</feature>
<dbReference type="InterPro" id="IPR027469">
    <property type="entry name" value="Cation_efflux_TMD_sf"/>
</dbReference>
<comment type="similarity">
    <text evidence="2">Belongs to the cation diffusion facilitator (CDF) transporter (TC 2.A.4) family. SLC30A subfamily.</text>
</comment>
<evidence type="ECO:0000256" key="7">
    <source>
        <dbReference type="ARBA" id="ARBA00023065"/>
    </source>
</evidence>
<keyword evidence="7" id="KW-0406">Ion transport</keyword>
<evidence type="ECO:0000313" key="13">
    <source>
        <dbReference type="Proteomes" id="UP001465755"/>
    </source>
</evidence>
<keyword evidence="3" id="KW-0813">Transport</keyword>
<evidence type="ECO:0000256" key="6">
    <source>
        <dbReference type="ARBA" id="ARBA00022989"/>
    </source>
</evidence>
<comment type="caution">
    <text evidence="12">The sequence shown here is derived from an EMBL/GenBank/DDBJ whole genome shotgun (WGS) entry which is preliminary data.</text>
</comment>
<proteinExistence type="inferred from homology"/>
<dbReference type="Pfam" id="PF01545">
    <property type="entry name" value="Cation_efflux"/>
    <property type="match status" value="1"/>
</dbReference>
<feature type="domain" description="Cation efflux protein cytoplasmic" evidence="11">
    <location>
        <begin position="268"/>
        <end position="325"/>
    </location>
</feature>
<feature type="transmembrane region" description="Helical" evidence="9">
    <location>
        <begin position="198"/>
        <end position="222"/>
    </location>
</feature>
<dbReference type="NCBIfam" id="TIGR01297">
    <property type="entry name" value="CDF"/>
    <property type="match status" value="1"/>
</dbReference>
<feature type="domain" description="Cation efflux protein transmembrane" evidence="10">
    <location>
        <begin position="55"/>
        <end position="260"/>
    </location>
</feature>
<dbReference type="GO" id="GO:0005886">
    <property type="term" value="C:plasma membrane"/>
    <property type="evidence" value="ECO:0007669"/>
    <property type="project" value="TreeGrafter"/>
</dbReference>
<evidence type="ECO:0000256" key="2">
    <source>
        <dbReference type="ARBA" id="ARBA00008873"/>
    </source>
</evidence>
<evidence type="ECO:0000259" key="11">
    <source>
        <dbReference type="Pfam" id="PF16916"/>
    </source>
</evidence>
<keyword evidence="4 9" id="KW-0812">Transmembrane</keyword>
<comment type="subcellular location">
    <subcellularLocation>
        <location evidence="1">Membrane</location>
        <topology evidence="1">Multi-pass membrane protein</topology>
    </subcellularLocation>
</comment>
<organism evidence="12 13">
    <name type="scientific">Symbiochloris irregularis</name>
    <dbReference type="NCBI Taxonomy" id="706552"/>
    <lineage>
        <taxon>Eukaryota</taxon>
        <taxon>Viridiplantae</taxon>
        <taxon>Chlorophyta</taxon>
        <taxon>core chlorophytes</taxon>
        <taxon>Trebouxiophyceae</taxon>
        <taxon>Trebouxiales</taxon>
        <taxon>Trebouxiaceae</taxon>
        <taxon>Symbiochloris</taxon>
    </lineage>
</organism>
<keyword evidence="8 9" id="KW-0472">Membrane</keyword>
<feature type="transmembrane region" description="Helical" evidence="9">
    <location>
        <begin position="55"/>
        <end position="76"/>
    </location>
</feature>
<evidence type="ECO:0000259" key="10">
    <source>
        <dbReference type="Pfam" id="PF01545"/>
    </source>
</evidence>
<dbReference type="GO" id="GO:0005385">
    <property type="term" value="F:zinc ion transmembrane transporter activity"/>
    <property type="evidence" value="ECO:0007669"/>
    <property type="project" value="TreeGrafter"/>
</dbReference>
<dbReference type="Pfam" id="PF16916">
    <property type="entry name" value="ZT_dimer"/>
    <property type="match status" value="1"/>
</dbReference>
<sequence length="362" mass="38164">MPPDNTLPLLNTPFASDGAQSGHIRLPSVLAASPCNIGNKGDGSANREQKIRNKLIAALVLSFVFMIVEVTGGFIANSLAIMTDAAHLLSDVSGFAVAIFAAYYAAKASSKNTHTFGYHRIEVLGALASVLSTWLVTGILVYEAVDRILHPVQVDGKLMSLLALVGVVGLLSSKAGGGHGHDHGHGDGGEEDSINLRGAVLHVIGDLVQSIGVALAGALIWWKQDDPRWCIADPICTFVFAGLVLLTTFKILRDISDILMERVPRGHVIETTVEGLMQVDGVADVHDLHVWALTPGIPLLAAHLAITPSANPAKVLEDATAFCQSRGIDHSTLQLVGHDCPPVVAPSPRHASSSRSPRVSQG</sequence>
<dbReference type="InterPro" id="IPR002524">
    <property type="entry name" value="Cation_efflux"/>
</dbReference>
<dbReference type="PANTHER" id="PTHR11562">
    <property type="entry name" value="CATION EFFLUX PROTEIN/ ZINC TRANSPORTER"/>
    <property type="match status" value="1"/>
</dbReference>
<keyword evidence="6 9" id="KW-1133">Transmembrane helix</keyword>
<keyword evidence="5" id="KW-0864">Zinc transport</keyword>
<keyword evidence="13" id="KW-1185">Reference proteome</keyword>
<gene>
    <name evidence="12" type="ORF">WJX73_006657</name>
</gene>
<dbReference type="AlphaFoldDB" id="A0AAW1P870"/>
<evidence type="ECO:0000313" key="12">
    <source>
        <dbReference type="EMBL" id="KAK9804604.1"/>
    </source>
</evidence>
<name>A0AAW1P870_9CHLO</name>
<evidence type="ECO:0008006" key="14">
    <source>
        <dbReference type="Google" id="ProtNLM"/>
    </source>
</evidence>
<evidence type="ECO:0000256" key="8">
    <source>
        <dbReference type="ARBA" id="ARBA00023136"/>
    </source>
</evidence>
<dbReference type="SUPFAM" id="SSF161111">
    <property type="entry name" value="Cation efflux protein transmembrane domain-like"/>
    <property type="match status" value="1"/>
</dbReference>
<dbReference type="Gene3D" id="1.20.1510.10">
    <property type="entry name" value="Cation efflux protein transmembrane domain"/>
    <property type="match status" value="1"/>
</dbReference>
<feature type="transmembrane region" description="Helical" evidence="9">
    <location>
        <begin position="158"/>
        <end position="177"/>
    </location>
</feature>
<evidence type="ECO:0000256" key="4">
    <source>
        <dbReference type="ARBA" id="ARBA00022692"/>
    </source>
</evidence>
<protein>
    <recommendedName>
        <fullName evidence="14">Cation transporter</fullName>
    </recommendedName>
</protein>
<keyword evidence="5" id="KW-0862">Zinc</keyword>
<reference evidence="12 13" key="1">
    <citation type="journal article" date="2024" name="Nat. Commun.">
        <title>Phylogenomics reveals the evolutionary origins of lichenization in chlorophyte algae.</title>
        <authorList>
            <person name="Puginier C."/>
            <person name="Libourel C."/>
            <person name="Otte J."/>
            <person name="Skaloud P."/>
            <person name="Haon M."/>
            <person name="Grisel S."/>
            <person name="Petersen M."/>
            <person name="Berrin J.G."/>
            <person name="Delaux P.M."/>
            <person name="Dal Grande F."/>
            <person name="Keller J."/>
        </authorList>
    </citation>
    <scope>NUCLEOTIDE SEQUENCE [LARGE SCALE GENOMIC DNA]</scope>
    <source>
        <strain evidence="12 13">SAG 2036</strain>
    </source>
</reference>